<feature type="transmembrane region" description="Helical" evidence="7">
    <location>
        <begin position="94"/>
        <end position="114"/>
    </location>
</feature>
<evidence type="ECO:0000256" key="1">
    <source>
        <dbReference type="ARBA" id="ARBA00004651"/>
    </source>
</evidence>
<sequence length="528" mass="59691">MTETCEETVPQINNSSIEVSQESSSRKERIRENTKEKRDIQYLGNGPIFKVLIYQSYNNLIGFLIMTLYMIVGSIFIGQYLGEPGLASSSVGTSLELLVCVIIIQSLSVGAISLIGPSLGQNKIEDARNYATQFFMLVVIFNILMPTIILPLKDYIARGLGATTEPVFTYLSNYMWVMYSVGVLAYTINGALLPLLRQENKVKEAMICLIVSSLLNIILDAFLFNVFLDKLKMQCAAISAVISQLVIDVWILFDFFGGVKSTVIRFDKKYIKLRWFFVSTTFKQFVPAAFNAIPIIIAQALTSSQISKYASTRTTQYQAIWGIYLRLIQLMVQPALGVYFGFLAILSYNIGQDKNRRIQKLILYADWLTLLILIVVQILIMVLMPYLIKMFDADQNFVNDATPLLRMCFGGMFTLCSIMFASGIFQMRKKVMIATSFQIYKLIVNVTAIYVIPIYFDIKWIFLAPTITEIFGFVVSQIVIWHQSYHFKKLADAQDNIDFNSANISCDTLEVGQSDMSTVCAISIINQE</sequence>
<evidence type="ECO:0000313" key="9">
    <source>
        <dbReference type="EMBL" id="KAH0575022.1"/>
    </source>
</evidence>
<evidence type="ECO:0000313" key="10">
    <source>
        <dbReference type="Proteomes" id="UP000018208"/>
    </source>
</evidence>
<feature type="transmembrane region" description="Helical" evidence="7">
    <location>
        <begin position="173"/>
        <end position="193"/>
    </location>
</feature>
<evidence type="ECO:0000256" key="4">
    <source>
        <dbReference type="ARBA" id="ARBA00022692"/>
    </source>
</evidence>
<reference evidence="8 9" key="1">
    <citation type="journal article" date="2014" name="PLoS Genet.">
        <title>The Genome of Spironucleus salmonicida Highlights a Fish Pathogen Adapted to Fluctuating Environments.</title>
        <authorList>
            <person name="Xu F."/>
            <person name="Jerlstrom-Hultqvist J."/>
            <person name="Einarsson E."/>
            <person name="Astvaldsson A."/>
            <person name="Svard S.G."/>
            <person name="Andersson J.O."/>
        </authorList>
    </citation>
    <scope>NUCLEOTIDE SEQUENCE</scope>
    <source>
        <strain evidence="9">ATCC 50377</strain>
    </source>
</reference>
<feature type="transmembrane region" description="Helical" evidence="7">
    <location>
        <begin position="361"/>
        <end position="384"/>
    </location>
</feature>
<feature type="transmembrane region" description="Helical" evidence="7">
    <location>
        <begin position="60"/>
        <end position="82"/>
    </location>
</feature>
<dbReference type="InterPro" id="IPR051327">
    <property type="entry name" value="MATE_MepA_subfamily"/>
</dbReference>
<dbReference type="PANTHER" id="PTHR43823">
    <property type="entry name" value="SPORULATION PROTEIN YKVU"/>
    <property type="match status" value="1"/>
</dbReference>
<dbReference type="InterPro" id="IPR002528">
    <property type="entry name" value="MATE_fam"/>
</dbReference>
<keyword evidence="3" id="KW-1003">Cell membrane</keyword>
<evidence type="ECO:0000256" key="2">
    <source>
        <dbReference type="ARBA" id="ARBA00010199"/>
    </source>
</evidence>
<comment type="subcellular location">
    <subcellularLocation>
        <location evidence="1">Cell membrane</location>
        <topology evidence="1">Multi-pass membrane protein</topology>
    </subcellularLocation>
</comment>
<dbReference type="GO" id="GO:0005886">
    <property type="term" value="C:plasma membrane"/>
    <property type="evidence" value="ECO:0007669"/>
    <property type="project" value="UniProtKB-SubCell"/>
</dbReference>
<evidence type="ECO:0000313" key="8">
    <source>
        <dbReference type="EMBL" id="EST46694.1"/>
    </source>
</evidence>
<evidence type="ECO:0000256" key="6">
    <source>
        <dbReference type="ARBA" id="ARBA00023136"/>
    </source>
</evidence>
<feature type="transmembrane region" description="Helical" evidence="7">
    <location>
        <begin position="134"/>
        <end position="153"/>
    </location>
</feature>
<dbReference type="EMBL" id="AUWU02000003">
    <property type="protein sequence ID" value="KAH0575022.1"/>
    <property type="molecule type" value="Genomic_DNA"/>
</dbReference>
<keyword evidence="4 7" id="KW-0812">Transmembrane</keyword>
<dbReference type="PANTHER" id="PTHR43823:SF3">
    <property type="entry name" value="MULTIDRUG EXPORT PROTEIN MEPA"/>
    <property type="match status" value="1"/>
</dbReference>
<dbReference type="Proteomes" id="UP000018208">
    <property type="component" value="Unassembled WGS sequence"/>
</dbReference>
<feature type="transmembrane region" description="Helical" evidence="7">
    <location>
        <begin position="437"/>
        <end position="456"/>
    </location>
</feature>
<keyword evidence="5 7" id="KW-1133">Transmembrane helix</keyword>
<feature type="transmembrane region" description="Helical" evidence="7">
    <location>
        <begin position="205"/>
        <end position="224"/>
    </location>
</feature>
<dbReference type="EMBL" id="KI546071">
    <property type="protein sequence ID" value="EST46694.1"/>
    <property type="molecule type" value="Genomic_DNA"/>
</dbReference>
<keyword evidence="6 7" id="KW-0472">Membrane</keyword>
<keyword evidence="10" id="KW-1185">Reference proteome</keyword>
<dbReference type="OrthoDB" id="2126698at2759"/>
<accession>V6M0P8</accession>
<evidence type="ECO:0000256" key="5">
    <source>
        <dbReference type="ARBA" id="ARBA00022989"/>
    </source>
</evidence>
<dbReference type="VEuPathDB" id="GiardiaDB:SS50377_22641"/>
<gene>
    <name evidence="8" type="ORF">SS50377_13288</name>
    <name evidence="9" type="ORF">SS50377_22641</name>
</gene>
<feature type="transmembrane region" description="Helical" evidence="7">
    <location>
        <begin position="321"/>
        <end position="349"/>
    </location>
</feature>
<comment type="similarity">
    <text evidence="2">Belongs to the multi antimicrobial extrusion (MATE) (TC 2.A.66.1) family.</text>
</comment>
<reference evidence="9" key="2">
    <citation type="submission" date="2020-12" db="EMBL/GenBank/DDBJ databases">
        <title>New Spironucleus salmonicida genome in near-complete chromosomes.</title>
        <authorList>
            <person name="Xu F."/>
            <person name="Kurt Z."/>
            <person name="Jimenez-Gonzalez A."/>
            <person name="Astvaldsson A."/>
            <person name="Andersson J.O."/>
            <person name="Svard S.G."/>
        </authorList>
    </citation>
    <scope>NUCLEOTIDE SEQUENCE</scope>
    <source>
        <strain evidence="9">ATCC 50377</strain>
    </source>
</reference>
<protein>
    <submittedName>
        <fullName evidence="8">Na+ driven multidrug efflux pump</fullName>
    </submittedName>
</protein>
<organism evidence="8">
    <name type="scientific">Spironucleus salmonicida</name>
    <dbReference type="NCBI Taxonomy" id="348837"/>
    <lineage>
        <taxon>Eukaryota</taxon>
        <taxon>Metamonada</taxon>
        <taxon>Diplomonadida</taxon>
        <taxon>Hexamitidae</taxon>
        <taxon>Hexamitinae</taxon>
        <taxon>Spironucleus</taxon>
    </lineage>
</organism>
<dbReference type="GO" id="GO:0015297">
    <property type="term" value="F:antiporter activity"/>
    <property type="evidence" value="ECO:0007669"/>
    <property type="project" value="InterPro"/>
</dbReference>
<proteinExistence type="inferred from homology"/>
<feature type="transmembrane region" description="Helical" evidence="7">
    <location>
        <begin position="462"/>
        <end position="481"/>
    </location>
</feature>
<dbReference type="GO" id="GO:0042910">
    <property type="term" value="F:xenobiotic transmembrane transporter activity"/>
    <property type="evidence" value="ECO:0007669"/>
    <property type="project" value="InterPro"/>
</dbReference>
<feature type="transmembrane region" description="Helical" evidence="7">
    <location>
        <begin position="404"/>
        <end position="425"/>
    </location>
</feature>
<evidence type="ECO:0000256" key="3">
    <source>
        <dbReference type="ARBA" id="ARBA00022475"/>
    </source>
</evidence>
<name>V6M0P8_9EUKA</name>
<evidence type="ECO:0000256" key="7">
    <source>
        <dbReference type="SAM" id="Phobius"/>
    </source>
</evidence>
<dbReference type="Pfam" id="PF01554">
    <property type="entry name" value="MatE"/>
    <property type="match status" value="2"/>
</dbReference>
<dbReference type="AlphaFoldDB" id="V6M0P8"/>
<feature type="transmembrane region" description="Helical" evidence="7">
    <location>
        <begin position="276"/>
        <end position="301"/>
    </location>
</feature>
<feature type="transmembrane region" description="Helical" evidence="7">
    <location>
        <begin position="236"/>
        <end position="256"/>
    </location>
</feature>